<dbReference type="KEGG" id="aalg:AREALGSMS7_02864"/>
<accession>A0A221UZI4</accession>
<dbReference type="EMBL" id="CP022515">
    <property type="protein sequence ID" value="ASO06301.1"/>
    <property type="molecule type" value="Genomic_DNA"/>
</dbReference>
<name>A0A221UZI4_9FLAO</name>
<evidence type="ECO:0000313" key="2">
    <source>
        <dbReference type="Proteomes" id="UP000204551"/>
    </source>
</evidence>
<organism evidence="1 2">
    <name type="scientific">Arenibacter algicola</name>
    <dbReference type="NCBI Taxonomy" id="616991"/>
    <lineage>
        <taxon>Bacteria</taxon>
        <taxon>Pseudomonadati</taxon>
        <taxon>Bacteroidota</taxon>
        <taxon>Flavobacteriia</taxon>
        <taxon>Flavobacteriales</taxon>
        <taxon>Flavobacteriaceae</taxon>
        <taxon>Arenibacter</taxon>
    </lineage>
</organism>
<proteinExistence type="predicted"/>
<protein>
    <submittedName>
        <fullName evidence="1">Uncharacterized protein</fullName>
    </submittedName>
</protein>
<dbReference type="AlphaFoldDB" id="A0A221UZI4"/>
<reference evidence="1 2" key="1">
    <citation type="submission" date="2017-07" db="EMBL/GenBank/DDBJ databases">
        <title>Genome Sequence of Arenibacter algicola Strain SMS7 Isolated from a culture of the Diatom Skeletonema marinoi.</title>
        <authorList>
            <person name="Topel M."/>
            <person name="Pinder M.I.M."/>
            <person name="Johansson O.N."/>
            <person name="Kourtchenko O."/>
            <person name="Godhe A."/>
            <person name="Clarke A.K."/>
        </authorList>
    </citation>
    <scope>NUCLEOTIDE SEQUENCE [LARGE SCALE GENOMIC DNA]</scope>
    <source>
        <strain evidence="1 2">SMS7</strain>
    </source>
</reference>
<evidence type="ECO:0000313" key="1">
    <source>
        <dbReference type="EMBL" id="ASO06301.1"/>
    </source>
</evidence>
<sequence length="50" mass="5849">MYKYLKMLCTALIGQFDYIYEGIKSIVQGDITVNLIKALLIISKIRIYYN</sequence>
<dbReference type="Proteomes" id="UP000204551">
    <property type="component" value="Chromosome"/>
</dbReference>
<gene>
    <name evidence="1" type="ORF">AREALGSMS7_02864</name>
</gene>